<dbReference type="AlphaFoldDB" id="A0A915I0D2"/>
<name>A0A915I0D2_ROMCU</name>
<reference evidence="2" key="1">
    <citation type="submission" date="2022-11" db="UniProtKB">
        <authorList>
            <consortium name="WormBaseParasite"/>
        </authorList>
    </citation>
    <scope>IDENTIFICATION</scope>
</reference>
<accession>A0A915I0D2</accession>
<sequence>MPLLAAISPFASISYAFLKSCKNALVQEKCMACKFKIINQMHLQCLMCCQVRQNIDFRLVIGNKKNK</sequence>
<evidence type="ECO:0000313" key="2">
    <source>
        <dbReference type="WBParaSite" id="nRc.2.0.1.t06957-RA"/>
    </source>
</evidence>
<dbReference type="Proteomes" id="UP000887565">
    <property type="component" value="Unplaced"/>
</dbReference>
<evidence type="ECO:0000313" key="1">
    <source>
        <dbReference type="Proteomes" id="UP000887565"/>
    </source>
</evidence>
<keyword evidence="1" id="KW-1185">Reference proteome</keyword>
<dbReference type="WBParaSite" id="nRc.2.0.1.t06957-RA">
    <property type="protein sequence ID" value="nRc.2.0.1.t06957-RA"/>
    <property type="gene ID" value="nRc.2.0.1.g06957"/>
</dbReference>
<protein>
    <submittedName>
        <fullName evidence="2">Secreted protein</fullName>
    </submittedName>
</protein>
<proteinExistence type="predicted"/>
<organism evidence="1 2">
    <name type="scientific">Romanomermis culicivorax</name>
    <name type="common">Nematode worm</name>
    <dbReference type="NCBI Taxonomy" id="13658"/>
    <lineage>
        <taxon>Eukaryota</taxon>
        <taxon>Metazoa</taxon>
        <taxon>Ecdysozoa</taxon>
        <taxon>Nematoda</taxon>
        <taxon>Enoplea</taxon>
        <taxon>Dorylaimia</taxon>
        <taxon>Mermithida</taxon>
        <taxon>Mermithoidea</taxon>
        <taxon>Mermithidae</taxon>
        <taxon>Romanomermis</taxon>
    </lineage>
</organism>